<dbReference type="Proteomes" id="UP000321409">
    <property type="component" value="Unassembled WGS sequence"/>
</dbReference>
<gene>
    <name evidence="2" type="ORF">LDI01_08620</name>
</gene>
<feature type="transmembrane region" description="Helical" evidence="1">
    <location>
        <begin position="38"/>
        <end position="61"/>
    </location>
</feature>
<evidence type="ECO:0000313" key="2">
    <source>
        <dbReference type="EMBL" id="GEP23269.1"/>
    </source>
</evidence>
<feature type="transmembrane region" description="Helical" evidence="1">
    <location>
        <begin position="7"/>
        <end position="26"/>
    </location>
</feature>
<reference evidence="2 3" key="1">
    <citation type="submission" date="2019-07" db="EMBL/GenBank/DDBJ databases">
        <title>Whole genome shotgun sequence of Lactobacillus diolivorans NBRC 107869.</title>
        <authorList>
            <person name="Hosoyama A."/>
            <person name="Uohara A."/>
            <person name="Ohji S."/>
            <person name="Ichikawa N."/>
        </authorList>
    </citation>
    <scope>NUCLEOTIDE SEQUENCE [LARGE SCALE GENOMIC DNA]</scope>
    <source>
        <strain evidence="2 3">NBRC 107869</strain>
    </source>
</reference>
<accession>A0ABQ0XFS1</accession>
<evidence type="ECO:0000256" key="1">
    <source>
        <dbReference type="SAM" id="Phobius"/>
    </source>
</evidence>
<dbReference type="EMBL" id="BKAB01000010">
    <property type="protein sequence ID" value="GEP23269.1"/>
    <property type="molecule type" value="Genomic_DNA"/>
</dbReference>
<comment type="caution">
    <text evidence="2">The sequence shown here is derived from an EMBL/GenBank/DDBJ whole genome shotgun (WGS) entry which is preliminary data.</text>
</comment>
<name>A0ABQ0XFS1_9LACO</name>
<proteinExistence type="predicted"/>
<keyword evidence="1" id="KW-0472">Membrane</keyword>
<protein>
    <submittedName>
        <fullName evidence="2">Uncharacterized protein</fullName>
    </submittedName>
</protein>
<keyword evidence="1" id="KW-0812">Transmembrane</keyword>
<keyword evidence="1" id="KW-1133">Transmembrane helix</keyword>
<sequence length="69" mass="7736">MSKTLTVFGKISIGIIVTMILIYLMLDWIVLGSIQGQLLSIMVGSFMVAYTGVSFGLIYFIERKRHSPH</sequence>
<keyword evidence="3" id="KW-1185">Reference proteome</keyword>
<dbReference type="RefSeq" id="WP_057864446.1">
    <property type="nucleotide sequence ID" value="NZ_BKAB01000010.1"/>
</dbReference>
<evidence type="ECO:0000313" key="3">
    <source>
        <dbReference type="Proteomes" id="UP000321409"/>
    </source>
</evidence>
<organism evidence="2 3">
    <name type="scientific">Lentilactobacillus diolivorans</name>
    <dbReference type="NCBI Taxonomy" id="179838"/>
    <lineage>
        <taxon>Bacteria</taxon>
        <taxon>Bacillati</taxon>
        <taxon>Bacillota</taxon>
        <taxon>Bacilli</taxon>
        <taxon>Lactobacillales</taxon>
        <taxon>Lactobacillaceae</taxon>
        <taxon>Lentilactobacillus</taxon>
    </lineage>
</organism>